<evidence type="ECO:0000313" key="6">
    <source>
        <dbReference type="Proteomes" id="UP001209317"/>
    </source>
</evidence>
<sequence length="316" mass="35909">MGYKMQLGEATLFAENDFFSPQLLESTTVYKDDNISMELNDVSLRNFHLMRGKQSSETDSTYSLNFDDSFYVAHFVLNSTFTNEGLNLTASCVNTYSAYYQHKEQAEADSITAGQQHEFLELAVQRSFLQKVIDEEAPYSEVLFNSLHKNEYSTAIKCPIMPAMLQCIKDLDSSLFTGSLQQLFLETKAADLFLQQVQSIINNPVITTKLNNRDISCLHEARLYIEKNYHTPCTIIDLAKIVGINQTKLKSGFKELFGTTVFGYVKDLQMEKARQLLVCEKLYVGEVADQIGYKHPQHFAAAFKRKFGILPSELKS</sequence>
<name>A0AAE3LNW3_9BACT</name>
<organism evidence="5 6">
    <name type="scientific">Haoranjiania flava</name>
    <dbReference type="NCBI Taxonomy" id="1856322"/>
    <lineage>
        <taxon>Bacteria</taxon>
        <taxon>Pseudomonadati</taxon>
        <taxon>Bacteroidota</taxon>
        <taxon>Chitinophagia</taxon>
        <taxon>Chitinophagales</taxon>
        <taxon>Chitinophagaceae</taxon>
        <taxon>Haoranjiania</taxon>
    </lineage>
</organism>
<dbReference type="Gene3D" id="1.10.10.60">
    <property type="entry name" value="Homeodomain-like"/>
    <property type="match status" value="2"/>
</dbReference>
<evidence type="ECO:0000259" key="4">
    <source>
        <dbReference type="PROSITE" id="PS01124"/>
    </source>
</evidence>
<dbReference type="InterPro" id="IPR020449">
    <property type="entry name" value="Tscrpt_reg_AraC-type_HTH"/>
</dbReference>
<dbReference type="PANTHER" id="PTHR47893:SF1">
    <property type="entry name" value="REGULATORY PROTEIN PCHR"/>
    <property type="match status" value="1"/>
</dbReference>
<keyword evidence="2" id="KW-0238">DNA-binding</keyword>
<dbReference type="PROSITE" id="PS00041">
    <property type="entry name" value="HTH_ARAC_FAMILY_1"/>
    <property type="match status" value="1"/>
</dbReference>
<dbReference type="Pfam" id="PF12833">
    <property type="entry name" value="HTH_18"/>
    <property type="match status" value="1"/>
</dbReference>
<dbReference type="SUPFAM" id="SSF46689">
    <property type="entry name" value="Homeodomain-like"/>
    <property type="match status" value="2"/>
</dbReference>
<dbReference type="GO" id="GO:0043565">
    <property type="term" value="F:sequence-specific DNA binding"/>
    <property type="evidence" value="ECO:0007669"/>
    <property type="project" value="InterPro"/>
</dbReference>
<dbReference type="PANTHER" id="PTHR47893">
    <property type="entry name" value="REGULATORY PROTEIN PCHR"/>
    <property type="match status" value="1"/>
</dbReference>
<protein>
    <submittedName>
        <fullName evidence="5">AraC family transcriptional regulator</fullName>
    </submittedName>
</protein>
<gene>
    <name evidence="5" type="ORF">OD355_00080</name>
</gene>
<dbReference type="Proteomes" id="UP001209317">
    <property type="component" value="Unassembled WGS sequence"/>
</dbReference>
<evidence type="ECO:0000313" key="5">
    <source>
        <dbReference type="EMBL" id="MCU7692910.1"/>
    </source>
</evidence>
<dbReference type="AlphaFoldDB" id="A0AAE3LNW3"/>
<dbReference type="PRINTS" id="PR00032">
    <property type="entry name" value="HTHARAC"/>
</dbReference>
<dbReference type="GO" id="GO:0003700">
    <property type="term" value="F:DNA-binding transcription factor activity"/>
    <property type="evidence" value="ECO:0007669"/>
    <property type="project" value="InterPro"/>
</dbReference>
<keyword evidence="6" id="KW-1185">Reference proteome</keyword>
<evidence type="ECO:0000256" key="3">
    <source>
        <dbReference type="ARBA" id="ARBA00023163"/>
    </source>
</evidence>
<dbReference type="InterPro" id="IPR018062">
    <property type="entry name" value="HTH_AraC-typ_CS"/>
</dbReference>
<dbReference type="RefSeq" id="WP_263036398.1">
    <property type="nucleotide sequence ID" value="NZ_JAOTPL010000001.1"/>
</dbReference>
<dbReference type="SMART" id="SM00342">
    <property type="entry name" value="HTH_ARAC"/>
    <property type="match status" value="1"/>
</dbReference>
<dbReference type="InterPro" id="IPR009057">
    <property type="entry name" value="Homeodomain-like_sf"/>
</dbReference>
<dbReference type="EMBL" id="JAOTPL010000001">
    <property type="protein sequence ID" value="MCU7692910.1"/>
    <property type="molecule type" value="Genomic_DNA"/>
</dbReference>
<proteinExistence type="predicted"/>
<keyword evidence="1" id="KW-0805">Transcription regulation</keyword>
<dbReference type="InterPro" id="IPR018060">
    <property type="entry name" value="HTH_AraC"/>
</dbReference>
<dbReference type="PROSITE" id="PS01124">
    <property type="entry name" value="HTH_ARAC_FAMILY_2"/>
    <property type="match status" value="1"/>
</dbReference>
<comment type="caution">
    <text evidence="5">The sequence shown here is derived from an EMBL/GenBank/DDBJ whole genome shotgun (WGS) entry which is preliminary data.</text>
</comment>
<keyword evidence="3" id="KW-0804">Transcription</keyword>
<evidence type="ECO:0000256" key="2">
    <source>
        <dbReference type="ARBA" id="ARBA00023125"/>
    </source>
</evidence>
<feature type="domain" description="HTH araC/xylS-type" evidence="4">
    <location>
        <begin position="219"/>
        <end position="316"/>
    </location>
</feature>
<accession>A0AAE3LNW3</accession>
<evidence type="ECO:0000256" key="1">
    <source>
        <dbReference type="ARBA" id="ARBA00023015"/>
    </source>
</evidence>
<dbReference type="InterPro" id="IPR053142">
    <property type="entry name" value="PchR_regulatory_protein"/>
</dbReference>
<reference evidence="5" key="1">
    <citation type="submission" date="2022-10" db="EMBL/GenBank/DDBJ databases">
        <authorList>
            <person name="Kim H.S."/>
            <person name="Kim J.-S."/>
            <person name="Suh M.K."/>
            <person name="Eom M.K."/>
            <person name="Lee J.-S."/>
        </authorList>
    </citation>
    <scope>NUCLEOTIDE SEQUENCE</scope>
    <source>
        <strain evidence="5">LIP-5</strain>
    </source>
</reference>